<dbReference type="Gene3D" id="3.40.50.1110">
    <property type="entry name" value="SGNH hydrolase"/>
    <property type="match status" value="1"/>
</dbReference>
<comment type="caution">
    <text evidence="1">The sequence shown here is derived from an EMBL/GenBank/DDBJ whole genome shotgun (WGS) entry which is preliminary data.</text>
</comment>
<gene>
    <name evidence="1" type="ORF">NM125_03830</name>
</gene>
<dbReference type="InterPro" id="IPR036514">
    <property type="entry name" value="SGNH_hydro_sf"/>
</dbReference>
<dbReference type="GO" id="GO:0016788">
    <property type="term" value="F:hydrolase activity, acting on ester bonds"/>
    <property type="evidence" value="ECO:0007669"/>
    <property type="project" value="UniProtKB-ARBA"/>
</dbReference>
<dbReference type="EMBL" id="JANDBC010000001">
    <property type="protein sequence ID" value="MCP9290713.1"/>
    <property type="molecule type" value="Genomic_DNA"/>
</dbReference>
<accession>A0A9X2RF94</accession>
<proteinExistence type="predicted"/>
<keyword evidence="2" id="KW-1185">Reference proteome</keyword>
<dbReference type="SUPFAM" id="SSF52266">
    <property type="entry name" value="SGNH hydrolase"/>
    <property type="match status" value="1"/>
</dbReference>
<protein>
    <recommendedName>
        <fullName evidence="3">GDSL-like Lipase/Acylhydrolase</fullName>
    </recommendedName>
</protein>
<dbReference type="RefSeq" id="WP_255133035.1">
    <property type="nucleotide sequence ID" value="NZ_JANDBC010000001.1"/>
</dbReference>
<evidence type="ECO:0000313" key="1">
    <source>
        <dbReference type="EMBL" id="MCP9290713.1"/>
    </source>
</evidence>
<sequence length="501" mass="57351">MFWNNKEAKHKLVVIGDSLSQGFNNGGIYRTDVNFPSFLHRCIEPTPDFDQPSFTAQAGIPLNLEVLVRGMSEEFGDEITWNEYLPAATHMLKTLKRIKKYWEGGLKDLAVERSSPYHNQSVWGFNISDSWVVNEQNSRHHIQTNPERFTVFDMLPEHAKFTTARLVLNPSLKKDNELETRSQFDNAKVLADDGGIENLIVCLGHNNMIAAITDLKMIWTEDDNLEVFPGKRTHTVYRPEHFEIQYRKLAEKVSKLDAKRVFVPTLPYVTIPPVCRGVNSDLSSKRLGYFDYYTRFWIWDEDFDPEKHPHLTKDQAIQLDLTMDEYNKIIREVADEYGWTVVPMAKNVAGLARRRLGGELVRDLPKGLADALLKQESTAHLVDEDGDIKLSTDFIRLDKNGQLYKGGIFSLDGLHPTTIGYGLMANVYLKTMAKAGVKFQHSIDWDEVVREDTLVSNPPKLLAELRYVLRFLAMGNQEKFLNFGKNILGQAMDLVSPRQKE</sequence>
<evidence type="ECO:0008006" key="3">
    <source>
        <dbReference type="Google" id="ProtNLM"/>
    </source>
</evidence>
<evidence type="ECO:0000313" key="2">
    <source>
        <dbReference type="Proteomes" id="UP001139125"/>
    </source>
</evidence>
<organism evidence="1 2">
    <name type="scientific">Gracilimonas sediminicola</name>
    <dbReference type="NCBI Taxonomy" id="2952158"/>
    <lineage>
        <taxon>Bacteria</taxon>
        <taxon>Pseudomonadati</taxon>
        <taxon>Balneolota</taxon>
        <taxon>Balneolia</taxon>
        <taxon>Balneolales</taxon>
        <taxon>Balneolaceae</taxon>
        <taxon>Gracilimonas</taxon>
    </lineage>
</organism>
<dbReference type="Proteomes" id="UP001139125">
    <property type="component" value="Unassembled WGS sequence"/>
</dbReference>
<reference evidence="1" key="1">
    <citation type="submission" date="2022-06" db="EMBL/GenBank/DDBJ databases">
        <title>Gracilimonas sp. CAU 1638 isolated from sea sediment.</title>
        <authorList>
            <person name="Kim W."/>
        </authorList>
    </citation>
    <scope>NUCLEOTIDE SEQUENCE</scope>
    <source>
        <strain evidence="1">CAU 1638</strain>
    </source>
</reference>
<name>A0A9X2RF94_9BACT</name>
<dbReference type="AlphaFoldDB" id="A0A9X2RF94"/>